<comment type="caution">
    <text evidence="1">The sequence shown here is derived from an EMBL/GenBank/DDBJ whole genome shotgun (WGS) entry which is preliminary data.</text>
</comment>
<protein>
    <submittedName>
        <fullName evidence="1">F-box domain-containing protein</fullName>
    </submittedName>
</protein>
<dbReference type="EMBL" id="JAWWNJ010000016">
    <property type="protein sequence ID" value="KAK7040069.1"/>
    <property type="molecule type" value="Genomic_DNA"/>
</dbReference>
<gene>
    <name evidence="1" type="ORF">R3P38DRAFT_3391308</name>
</gene>
<name>A0AAW0CNP7_9AGAR</name>
<organism evidence="1 2">
    <name type="scientific">Favolaschia claudopus</name>
    <dbReference type="NCBI Taxonomy" id="2862362"/>
    <lineage>
        <taxon>Eukaryota</taxon>
        <taxon>Fungi</taxon>
        <taxon>Dikarya</taxon>
        <taxon>Basidiomycota</taxon>
        <taxon>Agaricomycotina</taxon>
        <taxon>Agaricomycetes</taxon>
        <taxon>Agaricomycetidae</taxon>
        <taxon>Agaricales</taxon>
        <taxon>Marasmiineae</taxon>
        <taxon>Mycenaceae</taxon>
        <taxon>Favolaschia</taxon>
    </lineage>
</organism>
<keyword evidence="2" id="KW-1185">Reference proteome</keyword>
<evidence type="ECO:0000313" key="2">
    <source>
        <dbReference type="Proteomes" id="UP001362999"/>
    </source>
</evidence>
<dbReference type="AlphaFoldDB" id="A0AAW0CNP7"/>
<proteinExistence type="predicted"/>
<accession>A0AAW0CNP7</accession>
<reference evidence="1 2" key="1">
    <citation type="journal article" date="2024" name="J Genomics">
        <title>Draft genome sequencing and assembly of Favolaschia claudopus CIRM-BRFM 2984 isolated from oak limbs.</title>
        <authorList>
            <person name="Navarro D."/>
            <person name="Drula E."/>
            <person name="Chaduli D."/>
            <person name="Cazenave R."/>
            <person name="Ahrendt S."/>
            <person name="Wang J."/>
            <person name="Lipzen A."/>
            <person name="Daum C."/>
            <person name="Barry K."/>
            <person name="Grigoriev I.V."/>
            <person name="Favel A."/>
            <person name="Rosso M.N."/>
            <person name="Martin F."/>
        </authorList>
    </citation>
    <scope>NUCLEOTIDE SEQUENCE [LARGE SCALE GENOMIC DNA]</scope>
    <source>
        <strain evidence="1 2">CIRM-BRFM 2984</strain>
    </source>
</reference>
<sequence>MLPDEIISEILSPALKVPDKLFADTSDVSPFATYTVSTSAYLLVCKDWLRVATPLLYDTVVLRSKSQANALEKVLRRNPEFSAFINKLRVEGGYGAAMQTILASVSSLQDLWLSLSIWSSDSTVGLCKGLPRTDPKRVIIFDPLQLTSKPPKNKQLDALVDTLLGCIKTWHLLTISIPYGSEAFPIRLARAEKLVDSVTQSTSIQTVHIAASFVDLPPFIRRLTNSPSIRAIEFLKSHSPALRSTVENIPELKALVHFVGSGQAIPDAEKTVPDEVILDISPSLNPFFAPLSSASDATRDLIWGRILFFALETPGALHAPTRPPGSSPSTHARSSRLSILYVSKYFNRLALPYLYESLSINQHNAEPIAEQMKQYDSLGPVIHSVLIDDYQIAWVCLQTIISRATNLKVFADKTWNAGSYLDLELFMLLASTAGPSLQELRVGLDFFPSSASLFQSFHRLRILDLRIVEHSLSPNVPLIPTMPLTSDAPGLESLHTLRVIGSSAAFLATMSTIRLPSLHTITLPIYIHDGHHFVHFMKTHGERILHLVVGSLLSCDMNHLLLCPNLIDIEFRGEYNLDPTVLTAPHNCLTKITASRLPEKTSALEVDMLPFLREIRLRDFKWPTTEREIKKSGNVAIAESLQRRGIKFFDSTGMHWIPRVKSSRGRN</sequence>
<evidence type="ECO:0000313" key="1">
    <source>
        <dbReference type="EMBL" id="KAK7040069.1"/>
    </source>
</evidence>
<dbReference type="Proteomes" id="UP001362999">
    <property type="component" value="Unassembled WGS sequence"/>
</dbReference>